<reference evidence="3" key="1">
    <citation type="journal article" date="2019" name="Int. J. Syst. Evol. Microbiol.">
        <title>The Global Catalogue of Microorganisms (GCM) 10K type strain sequencing project: providing services to taxonomists for standard genome sequencing and annotation.</title>
        <authorList>
            <consortium name="The Broad Institute Genomics Platform"/>
            <consortium name="The Broad Institute Genome Sequencing Center for Infectious Disease"/>
            <person name="Wu L."/>
            <person name="Ma J."/>
        </authorList>
    </citation>
    <scope>NUCLEOTIDE SEQUENCE [LARGE SCALE GENOMIC DNA]</scope>
    <source>
        <strain evidence="3">JCM 18304</strain>
    </source>
</reference>
<accession>A0ABP9SR71</accession>
<protein>
    <submittedName>
        <fullName evidence="2">Uncharacterized protein</fullName>
    </submittedName>
</protein>
<dbReference type="Proteomes" id="UP001501570">
    <property type="component" value="Unassembled WGS sequence"/>
</dbReference>
<keyword evidence="3" id="KW-1185">Reference proteome</keyword>
<organism evidence="2 3">
    <name type="scientific">Rugosimonospora acidiphila</name>
    <dbReference type="NCBI Taxonomy" id="556531"/>
    <lineage>
        <taxon>Bacteria</taxon>
        <taxon>Bacillati</taxon>
        <taxon>Actinomycetota</taxon>
        <taxon>Actinomycetes</taxon>
        <taxon>Micromonosporales</taxon>
        <taxon>Micromonosporaceae</taxon>
        <taxon>Rugosimonospora</taxon>
    </lineage>
</organism>
<proteinExistence type="predicted"/>
<name>A0ABP9SR71_9ACTN</name>
<dbReference type="EMBL" id="BAABJQ010000039">
    <property type="protein sequence ID" value="GAA5199765.1"/>
    <property type="molecule type" value="Genomic_DNA"/>
</dbReference>
<evidence type="ECO:0000313" key="3">
    <source>
        <dbReference type="Proteomes" id="UP001501570"/>
    </source>
</evidence>
<evidence type="ECO:0000256" key="1">
    <source>
        <dbReference type="SAM" id="MobiDB-lite"/>
    </source>
</evidence>
<comment type="caution">
    <text evidence="2">The sequence shown here is derived from an EMBL/GenBank/DDBJ whole genome shotgun (WGS) entry which is preliminary data.</text>
</comment>
<feature type="region of interest" description="Disordered" evidence="1">
    <location>
        <begin position="1"/>
        <end position="60"/>
    </location>
</feature>
<sequence>MKATVPRLREANVSASWRTDGRRPAGDLPSAVPSRAAQHPPFTAGSAFAGPEEPQEATVSELPAGRIAVPRIRKDVGGIALDIAARPDRDNAHATACRSWH</sequence>
<gene>
    <name evidence="2" type="ORF">GCM10023322_76120</name>
</gene>
<evidence type="ECO:0000313" key="2">
    <source>
        <dbReference type="EMBL" id="GAA5199765.1"/>
    </source>
</evidence>